<evidence type="ECO:0000313" key="4">
    <source>
        <dbReference type="Proteomes" id="UP001432014"/>
    </source>
</evidence>
<name>A0ABZ1W3G5_9ACTN</name>
<dbReference type="InterPro" id="IPR049349">
    <property type="entry name" value="DUF2264_N"/>
</dbReference>
<feature type="domain" description="DUF2264" evidence="2">
    <location>
        <begin position="26"/>
        <end position="397"/>
    </location>
</feature>
<dbReference type="RefSeq" id="WP_329500025.1">
    <property type="nucleotide sequence ID" value="NZ_CP108460.1"/>
</dbReference>
<dbReference type="Proteomes" id="UP001432014">
    <property type="component" value="Chromosome"/>
</dbReference>
<dbReference type="EMBL" id="CP108482">
    <property type="protein sequence ID" value="WUS55348.1"/>
    <property type="molecule type" value="Genomic_DNA"/>
</dbReference>
<accession>A0ABZ1W3G5</accession>
<dbReference type="Pfam" id="PF10022">
    <property type="entry name" value="DUF2264"/>
    <property type="match status" value="1"/>
</dbReference>
<feature type="region of interest" description="Disordered" evidence="1">
    <location>
        <begin position="1"/>
        <end position="22"/>
    </location>
</feature>
<keyword evidence="4" id="KW-1185">Reference proteome</keyword>
<proteinExistence type="predicted"/>
<dbReference type="PANTHER" id="PTHR35339:SF4">
    <property type="entry name" value="LINALOOL DEHYDRATASE_ISOMERASE DOMAIN-CONTAINING PROTEIN"/>
    <property type="match status" value="1"/>
</dbReference>
<evidence type="ECO:0000259" key="2">
    <source>
        <dbReference type="Pfam" id="PF10022"/>
    </source>
</evidence>
<dbReference type="InterPro" id="IPR016624">
    <property type="entry name" value="UCP014753"/>
</dbReference>
<gene>
    <name evidence="3" type="ORF">OG469_07365</name>
</gene>
<feature type="region of interest" description="Disordered" evidence="1">
    <location>
        <begin position="532"/>
        <end position="615"/>
    </location>
</feature>
<sequence>MPQPPRPFPFPLPPEDRVRSPRTGWTRAHWEAVADGLLAAVRPHAGPGQALINLPGARPSWSGPRSDGLEGYARTFLLAAFRIAGAGGADPGGLLERYAAGLDAGTRAPTTERAVTADDPHSWPAITDRGQAMVEAASVALALRLTRPWLWDRLDDGVRERAGGWLAQALHRTPNDNNWWLFPLTVGAFLAEAGIEPEAARRAVDLGLAKIEQWYRGDGWYTDGRPRAFDHYNGWALHLYPVLHAHLCARAAAGAPTGTPDHADPTGLTLLDTYGPRLAAYLDGYARTFGADGAPVHQGRSLGYRFAAAAPLWAGALTGHTPLSPGTTRRLASGALRHFLERGAAAPDGLLSLGWYGPYPPMVQPYSGPASPYWASKGFVGLLLPPDHPAWTDPEEPGPAERADAVHPLPRPGWLVQSTAADGLVRLHNHGSDDQPADETLPDDPLYARLAHSTATGPSAPGDIPDNHFGLLSAGVLSERGRIRPLGSGPGWAASGHRPRSGGTELPGAAVTSVVLARGADEIHAHLVTGAAPGTGVRQSGWPVAGPAVRSGTTGTHAWVRTEGRNATGSEQSGGEQPGGEHSGQPENEQSGSGHDGRAGLPDHPGATRPPQGAELHCGLTRVHGFSTARAVPLAGGTAYGPAGAVPVLDGVTTGRPGGDLFVSGARLGAAPPGAGPDAAAPPEPASGVLARTGHSPDGAWVEVTWPDGTRQHAVLRADTVTVRSEPAAGEPRPL</sequence>
<evidence type="ECO:0000313" key="3">
    <source>
        <dbReference type="EMBL" id="WUS55348.1"/>
    </source>
</evidence>
<feature type="compositionally biased region" description="Pro residues" evidence="1">
    <location>
        <begin position="1"/>
        <end position="13"/>
    </location>
</feature>
<organism evidence="3 4">
    <name type="scientific">Kitasatospora herbaricolor</name>
    <dbReference type="NCBI Taxonomy" id="68217"/>
    <lineage>
        <taxon>Bacteria</taxon>
        <taxon>Bacillati</taxon>
        <taxon>Actinomycetota</taxon>
        <taxon>Actinomycetes</taxon>
        <taxon>Kitasatosporales</taxon>
        <taxon>Streptomycetaceae</taxon>
        <taxon>Kitasatospora</taxon>
    </lineage>
</organism>
<protein>
    <submittedName>
        <fullName evidence="3">DUF2264 domain-containing protein</fullName>
    </submittedName>
</protein>
<feature type="compositionally biased region" description="Low complexity" evidence="1">
    <location>
        <begin position="669"/>
        <end position="679"/>
    </location>
</feature>
<reference evidence="3 4" key="1">
    <citation type="submission" date="2022-10" db="EMBL/GenBank/DDBJ databases">
        <title>The complete genomes of actinobacterial strains from the NBC collection.</title>
        <authorList>
            <person name="Joergensen T.S."/>
            <person name="Alvarez Arevalo M."/>
            <person name="Sterndorff E.B."/>
            <person name="Faurdal D."/>
            <person name="Vuksanovic O."/>
            <person name="Mourched A.-S."/>
            <person name="Charusanti P."/>
            <person name="Shaw S."/>
            <person name="Blin K."/>
            <person name="Weber T."/>
        </authorList>
    </citation>
    <scope>NUCLEOTIDE SEQUENCE [LARGE SCALE GENOMIC DNA]</scope>
    <source>
        <strain evidence="3 4">NBC_01247</strain>
    </source>
</reference>
<evidence type="ECO:0000256" key="1">
    <source>
        <dbReference type="SAM" id="MobiDB-lite"/>
    </source>
</evidence>
<feature type="region of interest" description="Disordered" evidence="1">
    <location>
        <begin position="669"/>
        <end position="697"/>
    </location>
</feature>
<dbReference type="PANTHER" id="PTHR35339">
    <property type="entry name" value="LINALOOL DEHYDRATASE_ISOMERASE DOMAIN-CONTAINING PROTEIN"/>
    <property type="match status" value="1"/>
</dbReference>